<evidence type="ECO:0000256" key="1">
    <source>
        <dbReference type="PROSITE-ProRule" id="PRU10141"/>
    </source>
</evidence>
<keyword evidence="3" id="KW-0732">Signal</keyword>
<evidence type="ECO:0000256" key="3">
    <source>
        <dbReference type="SAM" id="SignalP"/>
    </source>
</evidence>
<keyword evidence="2" id="KW-0472">Membrane</keyword>
<dbReference type="InterPro" id="IPR011009">
    <property type="entry name" value="Kinase-like_dom_sf"/>
</dbReference>
<dbReference type="InterPro" id="IPR032675">
    <property type="entry name" value="LRR_dom_sf"/>
</dbReference>
<evidence type="ECO:0000256" key="2">
    <source>
        <dbReference type="SAM" id="Phobius"/>
    </source>
</evidence>
<keyword evidence="2" id="KW-0812">Transmembrane</keyword>
<dbReference type="PROSITE" id="PS00107">
    <property type="entry name" value="PROTEIN_KINASE_ATP"/>
    <property type="match status" value="1"/>
</dbReference>
<evidence type="ECO:0000313" key="5">
    <source>
        <dbReference type="EMBL" id="KAA8548072.1"/>
    </source>
</evidence>
<keyword evidence="1" id="KW-0067">ATP-binding</keyword>
<reference evidence="5 6" key="1">
    <citation type="submission" date="2019-09" db="EMBL/GenBank/DDBJ databases">
        <title>A chromosome-level genome assembly of the Chinese tupelo Nyssa sinensis.</title>
        <authorList>
            <person name="Yang X."/>
            <person name="Kang M."/>
            <person name="Yang Y."/>
            <person name="Xiong H."/>
            <person name="Wang M."/>
            <person name="Zhang Z."/>
            <person name="Wang Z."/>
            <person name="Wu H."/>
            <person name="Ma T."/>
            <person name="Liu J."/>
            <person name="Xi Z."/>
        </authorList>
    </citation>
    <scope>NUCLEOTIDE SEQUENCE [LARGE SCALE GENOMIC DNA]</scope>
    <source>
        <strain evidence="5">J267</strain>
        <tissue evidence="5">Leaf</tissue>
    </source>
</reference>
<dbReference type="SUPFAM" id="SSF52058">
    <property type="entry name" value="L domain-like"/>
    <property type="match status" value="1"/>
</dbReference>
<dbReference type="EMBL" id="CM018032">
    <property type="protein sequence ID" value="KAA8548072.1"/>
    <property type="molecule type" value="Genomic_DNA"/>
</dbReference>
<dbReference type="Proteomes" id="UP000325577">
    <property type="component" value="Linkage Group LG1"/>
</dbReference>
<dbReference type="PANTHER" id="PTHR48010">
    <property type="entry name" value="OS05G0588300 PROTEIN"/>
    <property type="match status" value="1"/>
</dbReference>
<dbReference type="AlphaFoldDB" id="A0A5J5C298"/>
<keyword evidence="6" id="KW-1185">Reference proteome</keyword>
<evidence type="ECO:0000313" key="6">
    <source>
        <dbReference type="Proteomes" id="UP000325577"/>
    </source>
</evidence>
<dbReference type="InterPro" id="IPR050994">
    <property type="entry name" value="At_inactive_RLKs"/>
</dbReference>
<name>A0A5J5C298_9ASTE</name>
<sequence>MLVSSKMNQVPIWLLFISFFLLLHTTKSDEEVEHSLISSLEKLSNNNSPPDLTWGWNLTSDPCKDHWKGIICDKQNVTVKKIFLNGLSFSGSFDASALCNVKSLAVSLTAISLNDNNISGENLDQIGNCRQLTRLHISGNRSMSQFNNFSGPIPKEAYRFTVSSFIGSPELCGGPLPNGCPSLPSESLASAPQTEISETDKSKGISKEKIVMFSVYFLLALVLFFLVILRLCKKDKKKEEKIDADNKVAAVDDSVNRPSAPSNEYKIDVSKSENSVASAETESAMISSSSLVVLTSPVVNGLRFEALLKAPAELLGRGKHGTVYKVICEEGMTLAIKRIKDWAISSNDFRQRMQRLDQVKHPNVLPTIAFYCSMQEKLLVYEYQQNGSLRKLLLGTQIGEAFDWSSRLGIAATIIEALAFMHQELHDDGIAHGNLKSSNILLNNNMDPCISEYGLMAVDNLDQPSLVNVNSQKMTGQSENSFKSDIYGFGVILLELLTGKVVQNNTLDLARWVLSVVREEWTVEVFDKMLIREGASEERMVSLLQVAIKCVNHSPEARPSINQVALMINTVREEEERSIVSEA</sequence>
<feature type="transmembrane region" description="Helical" evidence="2">
    <location>
        <begin position="210"/>
        <end position="232"/>
    </location>
</feature>
<gene>
    <name evidence="5" type="ORF">F0562_004667</name>
</gene>
<dbReference type="OrthoDB" id="69842at2759"/>
<organism evidence="5 6">
    <name type="scientific">Nyssa sinensis</name>
    <dbReference type="NCBI Taxonomy" id="561372"/>
    <lineage>
        <taxon>Eukaryota</taxon>
        <taxon>Viridiplantae</taxon>
        <taxon>Streptophyta</taxon>
        <taxon>Embryophyta</taxon>
        <taxon>Tracheophyta</taxon>
        <taxon>Spermatophyta</taxon>
        <taxon>Magnoliopsida</taxon>
        <taxon>eudicotyledons</taxon>
        <taxon>Gunneridae</taxon>
        <taxon>Pentapetalae</taxon>
        <taxon>asterids</taxon>
        <taxon>Cornales</taxon>
        <taxon>Nyssaceae</taxon>
        <taxon>Nyssa</taxon>
    </lineage>
</organism>
<dbReference type="Gene3D" id="3.80.10.10">
    <property type="entry name" value="Ribonuclease Inhibitor"/>
    <property type="match status" value="1"/>
</dbReference>
<dbReference type="PANTHER" id="PTHR48010:SF89">
    <property type="entry name" value="PROTEIN KINASE DOMAIN-CONTAINING PROTEIN"/>
    <property type="match status" value="1"/>
</dbReference>
<dbReference type="InterPro" id="IPR000719">
    <property type="entry name" value="Prot_kinase_dom"/>
</dbReference>
<dbReference type="PROSITE" id="PS50011">
    <property type="entry name" value="PROTEIN_KINASE_DOM"/>
    <property type="match status" value="1"/>
</dbReference>
<keyword evidence="2" id="KW-1133">Transmembrane helix</keyword>
<feature type="binding site" evidence="1">
    <location>
        <position position="337"/>
    </location>
    <ligand>
        <name>ATP</name>
        <dbReference type="ChEBI" id="CHEBI:30616"/>
    </ligand>
</feature>
<dbReference type="GO" id="GO:0005524">
    <property type="term" value="F:ATP binding"/>
    <property type="evidence" value="ECO:0007669"/>
    <property type="project" value="UniProtKB-UniRule"/>
</dbReference>
<protein>
    <recommendedName>
        <fullName evidence="4">Protein kinase domain-containing protein</fullName>
    </recommendedName>
</protein>
<feature type="chain" id="PRO_5023814364" description="Protein kinase domain-containing protein" evidence="3">
    <location>
        <begin position="29"/>
        <end position="583"/>
    </location>
</feature>
<proteinExistence type="predicted"/>
<evidence type="ECO:0000259" key="4">
    <source>
        <dbReference type="PROSITE" id="PS50011"/>
    </source>
</evidence>
<accession>A0A5J5C298</accession>
<dbReference type="SUPFAM" id="SSF56112">
    <property type="entry name" value="Protein kinase-like (PK-like)"/>
    <property type="match status" value="1"/>
</dbReference>
<keyword evidence="1" id="KW-0547">Nucleotide-binding</keyword>
<dbReference type="InterPro" id="IPR017441">
    <property type="entry name" value="Protein_kinase_ATP_BS"/>
</dbReference>
<feature type="domain" description="Protein kinase" evidence="4">
    <location>
        <begin position="309"/>
        <end position="571"/>
    </location>
</feature>
<dbReference type="Gene3D" id="3.30.200.20">
    <property type="entry name" value="Phosphorylase Kinase, domain 1"/>
    <property type="match status" value="1"/>
</dbReference>
<dbReference type="GO" id="GO:0004672">
    <property type="term" value="F:protein kinase activity"/>
    <property type="evidence" value="ECO:0007669"/>
    <property type="project" value="InterPro"/>
</dbReference>
<dbReference type="Gene3D" id="1.10.510.10">
    <property type="entry name" value="Transferase(Phosphotransferase) domain 1"/>
    <property type="match status" value="1"/>
</dbReference>
<feature type="signal peptide" evidence="3">
    <location>
        <begin position="1"/>
        <end position="28"/>
    </location>
</feature>
<dbReference type="Pfam" id="PF00069">
    <property type="entry name" value="Pkinase"/>
    <property type="match status" value="1"/>
</dbReference>